<keyword evidence="1" id="KW-0812">Transmembrane</keyword>
<keyword evidence="1" id="KW-1133">Transmembrane helix</keyword>
<name>K2QCQ9_METFP</name>
<sequence length="72" mass="7582">MKKIEIGIVKDEAAQTSAEYVLILGGIIVIALVAIIVYKNYVSGVGSSLNGGSEMNSINGNLTQINKTLNKT</sequence>
<dbReference type="Proteomes" id="UP000007360">
    <property type="component" value="Unassembled WGS sequence"/>
</dbReference>
<evidence type="ECO:0000313" key="3">
    <source>
        <dbReference type="Proteomes" id="UP000007360"/>
    </source>
</evidence>
<protein>
    <recommendedName>
        <fullName evidence="4">Class III signal peptide-containing protein</fullName>
    </recommendedName>
</protein>
<dbReference type="RefSeq" id="WP_004030680.1">
    <property type="nucleotide sequence ID" value="NZ_AMPO01000005.1"/>
</dbReference>
<feature type="transmembrane region" description="Helical" evidence="1">
    <location>
        <begin position="20"/>
        <end position="38"/>
    </location>
</feature>
<reference evidence="2 3" key="1">
    <citation type="journal article" date="2012" name="J. Bacteriol.">
        <title>Draft genome sequence of Methanobacterium formicicum DSM 3637, an archaebacterium isolated from the methane producer amoeba Pelomyxa palustris.</title>
        <authorList>
            <person name="Gutierrez G."/>
        </authorList>
    </citation>
    <scope>NUCLEOTIDE SEQUENCE [LARGE SCALE GENOMIC DNA]</scope>
    <source>
        <strain evidence="3">DSM 3637 / PP1</strain>
    </source>
</reference>
<comment type="caution">
    <text evidence="2">The sequence shown here is derived from an EMBL/GenBank/DDBJ whole genome shotgun (WGS) entry which is preliminary data.</text>
</comment>
<proteinExistence type="predicted"/>
<organism evidence="2 3">
    <name type="scientific">Methanobacterium formicicum (strain DSM 3637 / PP1)</name>
    <dbReference type="NCBI Taxonomy" id="1204725"/>
    <lineage>
        <taxon>Archaea</taxon>
        <taxon>Methanobacteriati</taxon>
        <taxon>Methanobacteriota</taxon>
        <taxon>Methanomada group</taxon>
        <taxon>Methanobacteria</taxon>
        <taxon>Methanobacteriales</taxon>
        <taxon>Methanobacteriaceae</taxon>
        <taxon>Methanobacterium</taxon>
    </lineage>
</organism>
<dbReference type="AlphaFoldDB" id="K2QCQ9"/>
<accession>K2QCQ9</accession>
<evidence type="ECO:0008006" key="4">
    <source>
        <dbReference type="Google" id="ProtNLM"/>
    </source>
</evidence>
<gene>
    <name evidence="2" type="ORF">A994_06940</name>
</gene>
<evidence type="ECO:0000256" key="1">
    <source>
        <dbReference type="SAM" id="Phobius"/>
    </source>
</evidence>
<dbReference type="PATRIC" id="fig|1204725.3.peg.1393"/>
<keyword evidence="3" id="KW-1185">Reference proteome</keyword>
<keyword evidence="1" id="KW-0472">Membrane</keyword>
<dbReference type="EMBL" id="AMPO01000005">
    <property type="protein sequence ID" value="EKF85796.1"/>
    <property type="molecule type" value="Genomic_DNA"/>
</dbReference>
<evidence type="ECO:0000313" key="2">
    <source>
        <dbReference type="EMBL" id="EKF85796.1"/>
    </source>
</evidence>